<feature type="transmembrane region" description="Helical" evidence="2">
    <location>
        <begin position="1157"/>
        <end position="1174"/>
    </location>
</feature>
<keyword evidence="2" id="KW-0472">Membrane</keyword>
<accession>A0AAE8SSA2</accession>
<feature type="region of interest" description="Disordered" evidence="1">
    <location>
        <begin position="1012"/>
        <end position="1034"/>
    </location>
</feature>
<feature type="region of interest" description="Disordered" evidence="1">
    <location>
        <begin position="936"/>
        <end position="968"/>
    </location>
</feature>
<evidence type="ECO:0000256" key="2">
    <source>
        <dbReference type="SAM" id="Phobius"/>
    </source>
</evidence>
<feature type="region of interest" description="Disordered" evidence="1">
    <location>
        <begin position="870"/>
        <end position="895"/>
    </location>
</feature>
<evidence type="ECO:0000313" key="5">
    <source>
        <dbReference type="Proteomes" id="UP001187682"/>
    </source>
</evidence>
<feature type="chain" id="PRO_5041964267" evidence="3">
    <location>
        <begin position="17"/>
        <end position="1175"/>
    </location>
</feature>
<dbReference type="Proteomes" id="UP001187682">
    <property type="component" value="Unassembled WGS sequence"/>
</dbReference>
<feature type="region of interest" description="Disordered" evidence="1">
    <location>
        <begin position="189"/>
        <end position="224"/>
    </location>
</feature>
<keyword evidence="2" id="KW-1133">Transmembrane helix</keyword>
<keyword evidence="3" id="KW-0732">Signal</keyword>
<evidence type="ECO:0000313" key="4">
    <source>
        <dbReference type="EMBL" id="SPN98375.1"/>
    </source>
</evidence>
<feature type="region of interest" description="Disordered" evidence="1">
    <location>
        <begin position="1086"/>
        <end position="1152"/>
    </location>
</feature>
<comment type="caution">
    <text evidence="4">The sequence shown here is derived from an EMBL/GenBank/DDBJ whole genome shotgun (WGS) entry which is preliminary data.</text>
</comment>
<gene>
    <name evidence="4" type="ORF">DNG_01420</name>
</gene>
<feature type="compositionally biased region" description="Polar residues" evidence="1">
    <location>
        <begin position="1012"/>
        <end position="1030"/>
    </location>
</feature>
<name>A0AAE8SSA2_9PEZI</name>
<keyword evidence="2" id="KW-0812">Transmembrane</keyword>
<protein>
    <submittedName>
        <fullName evidence="4">Uncharacterized protein</fullName>
    </submittedName>
</protein>
<proteinExistence type="predicted"/>
<evidence type="ECO:0000256" key="1">
    <source>
        <dbReference type="SAM" id="MobiDB-lite"/>
    </source>
</evidence>
<keyword evidence="5" id="KW-1185">Reference proteome</keyword>
<dbReference type="AlphaFoldDB" id="A0AAE8SSA2"/>
<reference evidence="4" key="1">
    <citation type="submission" date="2018-03" db="EMBL/GenBank/DDBJ databases">
        <authorList>
            <person name="Guldener U."/>
        </authorList>
    </citation>
    <scope>NUCLEOTIDE SEQUENCE</scope>
</reference>
<sequence length="1175" mass="123978">MRIPLLALLGPLAAMAFYPTKFRANLSMTPGISHEQMTEDVLDFVMSALFPTVVSAFEGAHGVPFSRGMLDARTAIVQSNAETDWSYPFGVWHFDGESDAESSKLLEGLKAAAVKHVVEGNTFGARINLGNALHLVQDYFAYSDAAGAEHGGGELDRMRRQDLLSQSTLSRNEPQARWHAWEESGHDMIAQSRGWRRPTTEGEGKQKRRVQPHSLGSPPQDSGELDLHLRAVELAKEASENFMLGFAEYVTDRQLQHLFGIGLDSMVLVDPVAFTSPNWDNAVETLGDMYHSMYENNPQANRGVPYTTVGLLAATQGPYEWFPRSYAGEASEKLNGLQDAVIGGAEFEGEVICQGINLDLVLRAMEQLSVGGELVLVVGREFKKDGATEGELFQFLVDYPVVVTILQLDTGCLDNQKFTLSKNIAELSNGDYILMESRQTLAFPRDGALEVPSGLGIIQMNTYVNSSSNGETRFLVDGTMDKLLITADWTALDTNTSLKTSVRFYNQEESGFEPAVRIVDGTNYRAVWNIDAPTPGEWGFTFGEGSTLDYCLTVKGRSSIQLVDVSFVQAGGFEGHEGYFRVLQTPFIADTEIGIVGEVYGLFQTESTLVLWLLVDADTGDETELSMTPGLDPQVSPGYADRNTFFGVTKLPEGDFYVVVRGVDSLGYGFQRSSGQMFSAEYQSNQTYDIGDADSVVDFPDEWDEDESGPAMELAIMQRDVMRQTVSGTAPEGQLTVPFPGPLTPTGPFFPNATGFPDTGATTLGTAGVGTGASTPDTDVTTSGANVSATSPVLPTGPTSVIHLTSVIPFPPIVPTSVIPPFPSPGTSSFNTSALSATVPLPVTTNTIIGTGVTGTATLLPLLPPLSAPTSLDGASEDEGPTLSAVGTTSSPEPLSRLNATSAGSYSLPVPSASFGDVTAAIISETRTAEACFGPAETDTAEVPSSSTAGAPGETVATAGAVPQPEEPSSKIYTGCNVCGGMPSSIIQESPTVQNPSSSESSFKTIVIPHQSSTETQGPIANTAAPSSPAISALENPEDTTAKILSTTEVTSTTSRTTSFDAAPVPTSYEGIKGCPHLSPYGAPVPTSIISSEPGPACGPPDSFETASANGTHGGETAKGHPGHTSSSEAPERTSPSAETSGAHETASGEGMKGARAGTMAVAAVVFGAVVFLVL</sequence>
<dbReference type="EMBL" id="ONZQ02000002">
    <property type="protein sequence ID" value="SPN98375.1"/>
    <property type="molecule type" value="Genomic_DNA"/>
</dbReference>
<feature type="signal peptide" evidence="3">
    <location>
        <begin position="1"/>
        <end position="16"/>
    </location>
</feature>
<feature type="compositionally biased region" description="Polar residues" evidence="1">
    <location>
        <begin position="1124"/>
        <end position="1140"/>
    </location>
</feature>
<feature type="compositionally biased region" description="Polar residues" evidence="1">
    <location>
        <begin position="885"/>
        <end position="895"/>
    </location>
</feature>
<evidence type="ECO:0000256" key="3">
    <source>
        <dbReference type="SAM" id="SignalP"/>
    </source>
</evidence>
<organism evidence="4 5">
    <name type="scientific">Cephalotrichum gorgonifer</name>
    <dbReference type="NCBI Taxonomy" id="2041049"/>
    <lineage>
        <taxon>Eukaryota</taxon>
        <taxon>Fungi</taxon>
        <taxon>Dikarya</taxon>
        <taxon>Ascomycota</taxon>
        <taxon>Pezizomycotina</taxon>
        <taxon>Sordariomycetes</taxon>
        <taxon>Hypocreomycetidae</taxon>
        <taxon>Microascales</taxon>
        <taxon>Microascaceae</taxon>
        <taxon>Cephalotrichum</taxon>
    </lineage>
</organism>